<accession>A0ABX8BAT5</accession>
<name>A0ABX8BAT5_9BACT</name>
<dbReference type="Proteomes" id="UP000676506">
    <property type="component" value="Chromosome 2"/>
</dbReference>
<reference evidence="3 4" key="1">
    <citation type="submission" date="2021-03" db="EMBL/GenBank/DDBJ databases">
        <title>Genomic and phenotypic characterization of Chloracidobacterium isolates provides evidence for multiple species.</title>
        <authorList>
            <person name="Saini M.K."/>
            <person name="Costas A.M.G."/>
            <person name="Tank M."/>
            <person name="Bryant D.A."/>
        </authorList>
    </citation>
    <scope>NUCLEOTIDE SEQUENCE [LARGE SCALE GENOMIC DNA]</scope>
    <source>
        <strain evidence="3 4">BV2-C</strain>
    </source>
</reference>
<dbReference type="PANTHER" id="PTHR36700:SF1">
    <property type="entry name" value="CRISPR SYSTEM CMR SUBUNIT CMR4"/>
    <property type="match status" value="1"/>
</dbReference>
<organism evidence="3 4">
    <name type="scientific">Chloracidobacterium validum</name>
    <dbReference type="NCBI Taxonomy" id="2821543"/>
    <lineage>
        <taxon>Bacteria</taxon>
        <taxon>Pseudomonadati</taxon>
        <taxon>Acidobacteriota</taxon>
        <taxon>Terriglobia</taxon>
        <taxon>Terriglobales</taxon>
        <taxon>Acidobacteriaceae</taxon>
        <taxon>Chloracidobacterium</taxon>
    </lineage>
</organism>
<keyword evidence="1" id="KW-0051">Antiviral defense</keyword>
<dbReference type="EMBL" id="CP072649">
    <property type="protein sequence ID" value="QUW04047.1"/>
    <property type="molecule type" value="Genomic_DNA"/>
</dbReference>
<dbReference type="Pfam" id="PF03787">
    <property type="entry name" value="RAMPs"/>
    <property type="match status" value="1"/>
</dbReference>
<keyword evidence="4" id="KW-1185">Reference proteome</keyword>
<evidence type="ECO:0000313" key="3">
    <source>
        <dbReference type="EMBL" id="QUW04047.1"/>
    </source>
</evidence>
<evidence type="ECO:0000259" key="2">
    <source>
        <dbReference type="Pfam" id="PF03787"/>
    </source>
</evidence>
<dbReference type="InterPro" id="IPR005537">
    <property type="entry name" value="RAMP_III_fam"/>
</dbReference>
<gene>
    <name evidence="3" type="primary">cmr4</name>
    <name evidence="3" type="ORF">J8C06_13420</name>
</gene>
<dbReference type="NCBIfam" id="TIGR02580">
    <property type="entry name" value="cas_RAMP_Cmr4"/>
    <property type="match status" value="1"/>
</dbReference>
<dbReference type="PANTHER" id="PTHR36700">
    <property type="entry name" value="CRISPR SYSTEM CMR SUBUNIT CMR4"/>
    <property type="match status" value="1"/>
</dbReference>
<proteinExistence type="predicted"/>
<protein>
    <submittedName>
        <fullName evidence="3">Type III-B CRISPR module RAMP protein Cmr4</fullName>
    </submittedName>
</protein>
<evidence type="ECO:0000256" key="1">
    <source>
        <dbReference type="ARBA" id="ARBA00023118"/>
    </source>
</evidence>
<dbReference type="RefSeq" id="WP_211429936.1">
    <property type="nucleotide sequence ID" value="NZ_CP072649.1"/>
</dbReference>
<dbReference type="InterPro" id="IPR013410">
    <property type="entry name" value="CRISPR-assoc_RAMP_Cmr4"/>
</dbReference>
<feature type="domain" description="CRISPR type III-associated protein" evidence="2">
    <location>
        <begin position="10"/>
        <end position="286"/>
    </location>
</feature>
<sequence length="297" mass="31935">MNFSRLLLMHALSPLHAGTGQGVGVIDLPIAREKATGLPYVPGSSVKGVLREACMADDKGRHHVSQVFGPESEQASDHAGTLHISDQRLLLLPVRSFAGTFAWTTSPYGLARFARDLTAVGGALPGFIPSLPANSDQAWTTEATKLCAQEKTVILEDLDLVAQPQAAVNAWADWLGRALFPESADWQAWLRERLCVVGDDVFNFLAETATETTARIRLDDETKTVAEGALWYEEALPAESVLYGLAVAVPVKKAELEADFIFTLLARLLEKPLQFGGKASVGRGLCQVRVADGGATL</sequence>
<evidence type="ECO:0000313" key="4">
    <source>
        <dbReference type="Proteomes" id="UP000676506"/>
    </source>
</evidence>